<keyword evidence="3" id="KW-1185">Reference proteome</keyword>
<accession>A0ABQ9UQF7</accession>
<dbReference type="EMBL" id="JASSZA010000011">
    <property type="protein sequence ID" value="KAK2099297.1"/>
    <property type="molecule type" value="Genomic_DNA"/>
</dbReference>
<organism evidence="2 3">
    <name type="scientific">Saguinus oedipus</name>
    <name type="common">Cotton-top tamarin</name>
    <name type="synonym">Oedipomidas oedipus</name>
    <dbReference type="NCBI Taxonomy" id="9490"/>
    <lineage>
        <taxon>Eukaryota</taxon>
        <taxon>Metazoa</taxon>
        <taxon>Chordata</taxon>
        <taxon>Craniata</taxon>
        <taxon>Vertebrata</taxon>
        <taxon>Euteleostomi</taxon>
        <taxon>Mammalia</taxon>
        <taxon>Eutheria</taxon>
        <taxon>Euarchontoglires</taxon>
        <taxon>Primates</taxon>
        <taxon>Haplorrhini</taxon>
        <taxon>Platyrrhini</taxon>
        <taxon>Cebidae</taxon>
        <taxon>Callitrichinae</taxon>
        <taxon>Saguinus</taxon>
    </lineage>
</organism>
<gene>
    <name evidence="2" type="ORF">P7K49_024748</name>
</gene>
<feature type="region of interest" description="Disordered" evidence="1">
    <location>
        <begin position="170"/>
        <end position="208"/>
    </location>
</feature>
<feature type="compositionally biased region" description="Polar residues" evidence="1">
    <location>
        <begin position="176"/>
        <end position="185"/>
    </location>
</feature>
<evidence type="ECO:0000313" key="2">
    <source>
        <dbReference type="EMBL" id="KAK2099297.1"/>
    </source>
</evidence>
<dbReference type="Proteomes" id="UP001266305">
    <property type="component" value="Unassembled WGS sequence"/>
</dbReference>
<evidence type="ECO:0000256" key="1">
    <source>
        <dbReference type="SAM" id="MobiDB-lite"/>
    </source>
</evidence>
<comment type="caution">
    <text evidence="2">The sequence shown here is derived from an EMBL/GenBank/DDBJ whole genome shotgun (WGS) entry which is preliminary data.</text>
</comment>
<proteinExistence type="predicted"/>
<name>A0ABQ9UQF7_SAGOE</name>
<evidence type="ECO:0000313" key="3">
    <source>
        <dbReference type="Proteomes" id="UP001266305"/>
    </source>
</evidence>
<sequence length="208" mass="23227">MQDAIVKPLEMRPRWPGHPGDSPLLGLLSDLHRVLVAAPALLQHPGRGQLHRRRMVTQHRLSASCDTCDPGWPRLLPGPLRALLQPELCLPLGESRPGKMDSDTLRAQSTREGGAQTVLSWSTPHLAPVTETCPWRPLDTQGLGFCEDLARKGLREPVEMPIVRRHRPWHHRTPHSLGTLTQQEAPTECRGPAWRGARKQPLRKPPLG</sequence>
<reference evidence="2 3" key="1">
    <citation type="submission" date="2023-05" db="EMBL/GenBank/DDBJ databases">
        <title>B98-5 Cell Line De Novo Hybrid Assembly: An Optical Mapping Approach.</title>
        <authorList>
            <person name="Kananen K."/>
            <person name="Auerbach J.A."/>
            <person name="Kautto E."/>
            <person name="Blachly J.S."/>
        </authorList>
    </citation>
    <scope>NUCLEOTIDE SEQUENCE [LARGE SCALE GENOMIC DNA]</scope>
    <source>
        <strain evidence="2">B95-8</strain>
        <tissue evidence="2">Cell line</tissue>
    </source>
</reference>
<protein>
    <submittedName>
        <fullName evidence="2">Uncharacterized protein</fullName>
    </submittedName>
</protein>